<feature type="domain" description="Proteasome activator Blm10 middle HEAT repeats region" evidence="1">
    <location>
        <begin position="3"/>
        <end position="99"/>
    </location>
</feature>
<dbReference type="OrthoDB" id="17907at2759"/>
<name>A0A1E1WKU8_PECGO</name>
<evidence type="ECO:0000259" key="1">
    <source>
        <dbReference type="Pfam" id="PF16507"/>
    </source>
</evidence>
<protein>
    <recommendedName>
        <fullName evidence="1">Proteasome activator Blm10 middle HEAT repeats region domain-containing protein</fullName>
    </recommendedName>
</protein>
<accession>A0A1E1WKU8</accession>
<dbReference type="AlphaFoldDB" id="A0A1E1WKU8"/>
<dbReference type="InterPro" id="IPR032430">
    <property type="entry name" value="Blm10_mid"/>
</dbReference>
<dbReference type="Pfam" id="PF16507">
    <property type="entry name" value="HEAT_PSME4_mid"/>
    <property type="match status" value="1"/>
</dbReference>
<sequence length="99" mass="11115">VLLLHVVKCDGAALLPYVPLITPVLDRALRLHANYAITRAATILSHIFSSLCAVDLKEWRSSPKDYASAPVDWLPVREWGHGCLLKEADFKWHIPGEEE</sequence>
<proteinExistence type="predicted"/>
<feature type="non-terminal residue" evidence="2">
    <location>
        <position position="99"/>
    </location>
</feature>
<dbReference type="EMBL" id="GDQN01003420">
    <property type="protein sequence ID" value="JAT87634.1"/>
    <property type="molecule type" value="Transcribed_RNA"/>
</dbReference>
<reference evidence="2" key="1">
    <citation type="submission" date="2015-09" db="EMBL/GenBank/DDBJ databases">
        <title>De novo assembly of Pectinophora gossypiella (Pink Bollworm) gut transcriptome.</title>
        <authorList>
            <person name="Tassone E.E."/>
        </authorList>
    </citation>
    <scope>NUCLEOTIDE SEQUENCE</scope>
</reference>
<feature type="non-terminal residue" evidence="2">
    <location>
        <position position="1"/>
    </location>
</feature>
<gene>
    <name evidence="2" type="ORF">g.19205</name>
</gene>
<organism evidence="2">
    <name type="scientific">Pectinophora gossypiella</name>
    <name type="common">Cotton pink bollworm</name>
    <name type="synonym">Depressaria gossypiella</name>
    <dbReference type="NCBI Taxonomy" id="13191"/>
    <lineage>
        <taxon>Eukaryota</taxon>
        <taxon>Metazoa</taxon>
        <taxon>Ecdysozoa</taxon>
        <taxon>Arthropoda</taxon>
        <taxon>Hexapoda</taxon>
        <taxon>Insecta</taxon>
        <taxon>Pterygota</taxon>
        <taxon>Neoptera</taxon>
        <taxon>Endopterygota</taxon>
        <taxon>Lepidoptera</taxon>
        <taxon>Glossata</taxon>
        <taxon>Ditrysia</taxon>
        <taxon>Gelechioidea</taxon>
        <taxon>Gelechiidae</taxon>
        <taxon>Apatetrinae</taxon>
        <taxon>Pectinophora</taxon>
    </lineage>
</organism>
<evidence type="ECO:0000313" key="2">
    <source>
        <dbReference type="EMBL" id="JAT87634.1"/>
    </source>
</evidence>